<dbReference type="SMART" id="SM00181">
    <property type="entry name" value="EGF"/>
    <property type="match status" value="17"/>
</dbReference>
<dbReference type="PANTHER" id="PTHR24034">
    <property type="entry name" value="EGF-LIKE DOMAIN-CONTAINING PROTEIN"/>
    <property type="match status" value="1"/>
</dbReference>
<gene>
    <name evidence="15" type="primary">LOC100741728</name>
</gene>
<dbReference type="KEGG" id="bim:100741728"/>
<dbReference type="Pfam" id="PF22914">
    <property type="entry name" value="Fibulin_C"/>
    <property type="match status" value="1"/>
</dbReference>
<dbReference type="InterPro" id="IPR050751">
    <property type="entry name" value="ECM_structural_protein"/>
</dbReference>
<feature type="domain" description="EGF-like" evidence="13">
    <location>
        <begin position="1025"/>
        <end position="1063"/>
    </location>
</feature>
<evidence type="ECO:0000256" key="12">
    <source>
        <dbReference type="SAM" id="SignalP"/>
    </source>
</evidence>
<evidence type="ECO:0000256" key="9">
    <source>
        <dbReference type="ARBA" id="ARBA00023157"/>
    </source>
</evidence>
<proteinExistence type="inferred from homology"/>
<keyword evidence="10" id="KW-0325">Glycoprotein</keyword>
<dbReference type="FunFam" id="2.10.25.10:FF:000005">
    <property type="entry name" value="Fibrillin 2"/>
    <property type="match status" value="5"/>
</dbReference>
<dbReference type="PROSITE" id="PS01186">
    <property type="entry name" value="EGF_2"/>
    <property type="match status" value="2"/>
</dbReference>
<dbReference type="InterPro" id="IPR001881">
    <property type="entry name" value="EGF-like_Ca-bd_dom"/>
</dbReference>
<dbReference type="InterPro" id="IPR055088">
    <property type="entry name" value="Fibulin_C"/>
</dbReference>
<dbReference type="CDD" id="cd00054">
    <property type="entry name" value="EGF_CA"/>
    <property type="match status" value="8"/>
</dbReference>
<dbReference type="InterPro" id="IPR018097">
    <property type="entry name" value="EGF_Ca-bd_CS"/>
</dbReference>
<dbReference type="SUPFAM" id="SSF57184">
    <property type="entry name" value="Growth factor receptor domain"/>
    <property type="match status" value="7"/>
</dbReference>
<evidence type="ECO:0000256" key="1">
    <source>
        <dbReference type="ARBA" id="ARBA00004498"/>
    </source>
</evidence>
<dbReference type="InterPro" id="IPR026823">
    <property type="entry name" value="cEGF"/>
</dbReference>
<comment type="caution">
    <text evidence="11">Lacks conserved residue(s) required for the propagation of feature annotation.</text>
</comment>
<dbReference type="InterPro" id="IPR009030">
    <property type="entry name" value="Growth_fac_rcpt_cys_sf"/>
</dbReference>
<keyword evidence="9" id="KW-1015">Disulfide bond</keyword>
<name>A0A6P3V5S6_BOMIM</name>
<evidence type="ECO:0000256" key="5">
    <source>
        <dbReference type="ARBA" id="ARBA00022536"/>
    </source>
</evidence>
<dbReference type="PROSITE" id="PS00010">
    <property type="entry name" value="ASX_HYDROXYL"/>
    <property type="match status" value="5"/>
</dbReference>
<comment type="subcellular location">
    <subcellularLocation>
        <location evidence="1">Secreted</location>
        <location evidence="1">Extracellular space</location>
        <location evidence="1">Extracellular matrix</location>
    </subcellularLocation>
</comment>
<dbReference type="InterPro" id="IPR000152">
    <property type="entry name" value="EGF-type_Asp/Asn_hydroxyl_site"/>
</dbReference>
<sequence>MIRFVDLCAIFFLLLVIRLEQFSLQKREALFSEARMEAEFEKCCGLGTSWALEGLRCEKFTGPVSGVPTVEQGLCLEAVDICCVRAYHEEQCKKGKFDAHAGLACVSDTKSKRSGPGDYHRDCCEACKLGILTGSMGQGCAFKKFTFGNPWDPAFLECCYEASPSTTSTSTTDLTKATTFSETTDTESTSSPLTSTSLLSTETLASTSFSPSLPTPPLDDICQLMKGLLCSDICVPTPGSYYCKCYEGFTLLEDGKTCSQDLPTDRCKSSNPCEQRCTDNGVAVTCSCNPDYVLAKDKRSCLPKPSENKSTIPEDDNEFSSLCPAGYRYNATSQVCDDVNECVEKGACPGHCENNIGSYTCASKHKLGYEEDTCPPGYQWEAATGFCTDIDECLVLPKPCPGKKNFCVNTQGSFSCLEMKGIKSCPAGFKFNKLSQQCEDVNECVEGIHSCLEGTEECRNIDGAYECDVKCDEGFIYSVNLGTCIDVDECSGSNNPCPSSNTTCINMVGGYECLSLNHSESPFSNDKSLICPAGYKPINDSREACIDVDECKEQLHSCENTEQCVNDIGSYRCELLSDHDANLRGKVEDTHAYSYKRGHKLLSSIFPIVNETRNCERGFIFDQRSQDCIDVDECSNGLSNCGIGEQCINFKGGYRCSPVCPSGFQLYNNSYYSSKESCQDINECALGLHSCNVSTQFCVNTNGSYICEAFTTTTTTTTTSSTTINRLLDIKKNHIMQNMDGHVFSEPCKLGYARDIKSGECVDIDECAANLSCRDYEQCHNSPGSFMCLPLCTTGWYFNTATKGCQDVDECLLGRHDCPQGTHKCVNTNGSFMCKLIPPCSSGYNRSFNGSCVDIDECLENLHTCRLELHEYCVNKNGSFECLTRLPSCPSGYQYSLTSKRCEDIDECVRGQHKCDTRLFEKCFNLPGTYRCERPTSFEQRQRQKPACPSGFRYHPRLRRCTDIDECAEGLDSCVGEVCYNQPGGYSCATPPKPRIRKPPTTALPAPSSKKCMPGTKFVKNRCVDIDECREIDDACSSNEDCINTMGSYMCECRIGFRRENLTQACVDINECQTQEDSCLQGQRCDNTIGSYTCTRYLSCGTGYTLNAATEICEDDDECLLGTHDCGPGYQCRNTLGSYRCDRNPRMPGPQARIDIPTTLMTTTTSKSTSISTSISAAVTPTSLTIPGKGTYSCLRGFEAGSGGKCVDIDECQKDPNICGRTMRCMNTLGSYRCVFKVICSNGFTLDPTSGQYCVDIDECANGTHECTPDQTCENRVGGYVCTCPPGHVAGPNKDCVDIDECSLYNVCGPNSQCENTIGSFRCNCESGFENIGGFAGGNCQDIDECQRTPGLCQHMCFNVWGNYRCACKPGFRLNADNRSCTDIDECTEFKDNNLCVGICENTPGSYACKCPDGYKLGLNGRTCEDIDECQAGPVCRGADEICHNTRGGYRCNKINCPVGYHRDHERKNRCVKSWPCHINDSPCLRQPSHYSYNFITLVSMLPIAPNRPEELFKMKGYHLPSSTIQFSMAFLEARAPPGVQRATESCFALRRPAPTQVVLVMTRSIQGPQEIELDLSMEVYHNTIFAGSAVAKIIIFVSQYEF</sequence>
<protein>
    <submittedName>
        <fullName evidence="15">Fibrillin-2 isoform X1</fullName>
    </submittedName>
</protein>
<dbReference type="SUPFAM" id="SSF57196">
    <property type="entry name" value="EGF/Laminin"/>
    <property type="match status" value="3"/>
</dbReference>
<evidence type="ECO:0000259" key="13">
    <source>
        <dbReference type="PROSITE" id="PS50026"/>
    </source>
</evidence>
<dbReference type="Proteomes" id="UP000515180">
    <property type="component" value="Unplaced"/>
</dbReference>
<keyword evidence="5 11" id="KW-0245">EGF-like domain</keyword>
<keyword evidence="14" id="KW-1185">Reference proteome</keyword>
<evidence type="ECO:0000256" key="6">
    <source>
        <dbReference type="ARBA" id="ARBA00022729"/>
    </source>
</evidence>
<evidence type="ECO:0000256" key="8">
    <source>
        <dbReference type="ARBA" id="ARBA00022837"/>
    </source>
</evidence>
<accession>A0A6P3V5S6</accession>
<keyword evidence="8" id="KW-0106">Calcium</keyword>
<feature type="domain" description="EGF-like" evidence="13">
    <location>
        <begin position="1342"/>
        <end position="1382"/>
    </location>
</feature>
<feature type="chain" id="PRO_5027759299" evidence="12">
    <location>
        <begin position="22"/>
        <end position="1603"/>
    </location>
</feature>
<dbReference type="OrthoDB" id="10022113at2759"/>
<evidence type="ECO:0000256" key="2">
    <source>
        <dbReference type="ARBA" id="ARBA00006127"/>
    </source>
</evidence>
<feature type="signal peptide" evidence="12">
    <location>
        <begin position="1"/>
        <end position="21"/>
    </location>
</feature>
<dbReference type="PANTHER" id="PTHR24034:SF209">
    <property type="entry name" value="EGF-LIKE DOMAIN-CONTAINING PROTEIN"/>
    <property type="match status" value="1"/>
</dbReference>
<reference evidence="15" key="1">
    <citation type="submission" date="2025-08" db="UniProtKB">
        <authorList>
            <consortium name="RefSeq"/>
        </authorList>
    </citation>
    <scope>IDENTIFICATION</scope>
</reference>
<dbReference type="InterPro" id="IPR000742">
    <property type="entry name" value="EGF"/>
</dbReference>
<dbReference type="GeneID" id="100741728"/>
<evidence type="ECO:0000256" key="10">
    <source>
        <dbReference type="ARBA" id="ARBA00023180"/>
    </source>
</evidence>
<dbReference type="RefSeq" id="XP_012248952.1">
    <property type="nucleotide sequence ID" value="XM_012393529.3"/>
</dbReference>
<dbReference type="Gene3D" id="2.10.25.10">
    <property type="entry name" value="Laminin"/>
    <property type="match status" value="23"/>
</dbReference>
<dbReference type="Pfam" id="PF12662">
    <property type="entry name" value="cEGF"/>
    <property type="match status" value="2"/>
</dbReference>
<feature type="domain" description="EGF-like" evidence="13">
    <location>
        <begin position="1298"/>
        <end position="1341"/>
    </location>
</feature>
<comment type="similarity">
    <text evidence="2">Belongs to the fibulin family.</text>
</comment>
<dbReference type="GO" id="GO:0005509">
    <property type="term" value="F:calcium ion binding"/>
    <property type="evidence" value="ECO:0007669"/>
    <property type="project" value="InterPro"/>
</dbReference>
<evidence type="ECO:0000256" key="7">
    <source>
        <dbReference type="ARBA" id="ARBA00022737"/>
    </source>
</evidence>
<keyword evidence="4" id="KW-0272">Extracellular matrix</keyword>
<keyword evidence="6 12" id="KW-0732">Signal</keyword>
<feature type="domain" description="EGF-like" evidence="13">
    <location>
        <begin position="1383"/>
        <end position="1425"/>
    </location>
</feature>
<organism evidence="14 15">
    <name type="scientific">Bombus impatiens</name>
    <name type="common">Bumblebee</name>
    <dbReference type="NCBI Taxonomy" id="132113"/>
    <lineage>
        <taxon>Eukaryota</taxon>
        <taxon>Metazoa</taxon>
        <taxon>Ecdysozoa</taxon>
        <taxon>Arthropoda</taxon>
        <taxon>Hexapoda</taxon>
        <taxon>Insecta</taxon>
        <taxon>Pterygota</taxon>
        <taxon>Neoptera</taxon>
        <taxon>Endopterygota</taxon>
        <taxon>Hymenoptera</taxon>
        <taxon>Apocrita</taxon>
        <taxon>Aculeata</taxon>
        <taxon>Apoidea</taxon>
        <taxon>Anthophila</taxon>
        <taxon>Apidae</taxon>
        <taxon>Bombus</taxon>
        <taxon>Pyrobombus</taxon>
    </lineage>
</organism>
<feature type="domain" description="EGF-like" evidence="13">
    <location>
        <begin position="1256"/>
        <end position="1297"/>
    </location>
</feature>
<dbReference type="InterPro" id="IPR049883">
    <property type="entry name" value="NOTCH1_EGF-like"/>
</dbReference>
<evidence type="ECO:0000256" key="4">
    <source>
        <dbReference type="ARBA" id="ARBA00022530"/>
    </source>
</evidence>
<dbReference type="FunFam" id="2.10.25.10:FF:000139">
    <property type="entry name" value="Fibulin-1"/>
    <property type="match status" value="1"/>
</dbReference>
<evidence type="ECO:0000256" key="11">
    <source>
        <dbReference type="PROSITE-ProRule" id="PRU00076"/>
    </source>
</evidence>
<keyword evidence="3" id="KW-0964">Secreted</keyword>
<evidence type="ECO:0000313" key="14">
    <source>
        <dbReference type="Proteomes" id="UP000515180"/>
    </source>
</evidence>
<dbReference type="PROSITE" id="PS50026">
    <property type="entry name" value="EGF_3"/>
    <property type="match status" value="5"/>
</dbReference>
<evidence type="ECO:0000256" key="3">
    <source>
        <dbReference type="ARBA" id="ARBA00022525"/>
    </source>
</evidence>
<dbReference type="SMART" id="SM00179">
    <property type="entry name" value="EGF_CA"/>
    <property type="match status" value="22"/>
</dbReference>
<dbReference type="Pfam" id="PF14670">
    <property type="entry name" value="FXa_inhibition"/>
    <property type="match status" value="1"/>
</dbReference>
<keyword evidence="7" id="KW-0677">Repeat</keyword>
<dbReference type="PROSITE" id="PS01187">
    <property type="entry name" value="EGF_CA"/>
    <property type="match status" value="8"/>
</dbReference>
<dbReference type="Pfam" id="PF07645">
    <property type="entry name" value="EGF_CA"/>
    <property type="match status" value="18"/>
</dbReference>
<evidence type="ECO:0000313" key="15">
    <source>
        <dbReference type="RefSeq" id="XP_012248952.1"/>
    </source>
</evidence>